<dbReference type="AlphaFoldDB" id="A0A1I5E6Y6"/>
<reference evidence="2 3" key="1">
    <citation type="submission" date="2016-10" db="EMBL/GenBank/DDBJ databases">
        <authorList>
            <person name="de Groot N.N."/>
        </authorList>
    </citation>
    <scope>NUCLEOTIDE SEQUENCE [LARGE SCALE GENOMIC DNA]</scope>
    <source>
        <strain evidence="2 3">CGMCC 4.1877</strain>
    </source>
</reference>
<dbReference type="OrthoDB" id="3711227at2"/>
<dbReference type="Proteomes" id="UP000199614">
    <property type="component" value="Unassembled WGS sequence"/>
</dbReference>
<organism evidence="2 3">
    <name type="scientific">Pseudonocardia ammonioxydans</name>
    <dbReference type="NCBI Taxonomy" id="260086"/>
    <lineage>
        <taxon>Bacteria</taxon>
        <taxon>Bacillati</taxon>
        <taxon>Actinomycetota</taxon>
        <taxon>Actinomycetes</taxon>
        <taxon>Pseudonocardiales</taxon>
        <taxon>Pseudonocardiaceae</taxon>
        <taxon>Pseudonocardia</taxon>
    </lineage>
</organism>
<evidence type="ECO:0000313" key="2">
    <source>
        <dbReference type="EMBL" id="SFO07368.1"/>
    </source>
</evidence>
<evidence type="ECO:0000313" key="3">
    <source>
        <dbReference type="Proteomes" id="UP000199614"/>
    </source>
</evidence>
<proteinExistence type="predicted"/>
<sequence length="212" mass="22505">MAVERVRPLACGRDAADVWEHAEQGVLDEHERSCPHCVTARADRARLGGLVARMAAEPLEPPSSVLEQVMGAVVADLRPHELLRIGPDAWLGRPAAESALRHVVDSMGGLRARRCRIEQSGATPTAAPGTAAPGTAVPGTTVPGTAVPGTADRDPAVRPVRVRMSVAARFGEDLTSVTTRVRQMIISAGERTLGLPIEVVDILVEDLWEEPA</sequence>
<dbReference type="STRING" id="260086.SAMN05216207_102962"/>
<evidence type="ECO:0008006" key="4">
    <source>
        <dbReference type="Google" id="ProtNLM"/>
    </source>
</evidence>
<dbReference type="RefSeq" id="WP_093349846.1">
    <property type="nucleotide sequence ID" value="NZ_FOUY01000029.1"/>
</dbReference>
<gene>
    <name evidence="2" type="ORF">SAMN05216207_102962</name>
</gene>
<feature type="region of interest" description="Disordered" evidence="1">
    <location>
        <begin position="121"/>
        <end position="154"/>
    </location>
</feature>
<keyword evidence="3" id="KW-1185">Reference proteome</keyword>
<evidence type="ECO:0000256" key="1">
    <source>
        <dbReference type="SAM" id="MobiDB-lite"/>
    </source>
</evidence>
<feature type="compositionally biased region" description="Low complexity" evidence="1">
    <location>
        <begin position="121"/>
        <end position="150"/>
    </location>
</feature>
<protein>
    <recommendedName>
        <fullName evidence="4">Asp23 family, cell envelope-related function</fullName>
    </recommendedName>
</protein>
<name>A0A1I5E6Y6_PSUAM</name>
<accession>A0A1I5E6Y6</accession>
<dbReference type="EMBL" id="FOUY01000029">
    <property type="protein sequence ID" value="SFO07368.1"/>
    <property type="molecule type" value="Genomic_DNA"/>
</dbReference>